<comment type="caution">
    <text evidence="3">The sequence shown here is derived from an EMBL/GenBank/DDBJ whole genome shotgun (WGS) entry which is preliminary data.</text>
</comment>
<keyword evidence="1" id="KW-1133">Transmembrane helix</keyword>
<sequence length="285" mass="32767">MIKKIKNWDWLRVVALILPYLLVVGVFQVFGYYIAGVPLNTEDYEFNSLQRTIITFTTLLGTVIVLFLFIRFVDKEPFKNLGLYWKGRSKDLLVGILLGAFIMCFAYFLLLGIDSIAFERMVVSWKDILYGILVFTCVSFSEELLFRGYVLKNFMSSFNKYIALVLSSLIFALMHGANPNIDLFPLINLFLAGILLGISYIYTKNIWFPVGLHFSWNIFQTLFGFNVSGIDFYSLIEFKIPKNNLINGGEFGFEGSILAIVFQIILILILFFYFESKNFNTITPS</sequence>
<keyword evidence="1" id="KW-0472">Membrane</keyword>
<feature type="transmembrane region" description="Helical" evidence="1">
    <location>
        <begin position="256"/>
        <end position="274"/>
    </location>
</feature>
<feature type="transmembrane region" description="Helical" evidence="1">
    <location>
        <begin position="128"/>
        <end position="146"/>
    </location>
</feature>
<dbReference type="Pfam" id="PF02517">
    <property type="entry name" value="Rce1-like"/>
    <property type="match status" value="1"/>
</dbReference>
<organism evidence="3 4">
    <name type="scientific">Croceitalea vernalis</name>
    <dbReference type="NCBI Taxonomy" id="3075599"/>
    <lineage>
        <taxon>Bacteria</taxon>
        <taxon>Pseudomonadati</taxon>
        <taxon>Bacteroidota</taxon>
        <taxon>Flavobacteriia</taxon>
        <taxon>Flavobacteriales</taxon>
        <taxon>Flavobacteriaceae</taxon>
        <taxon>Croceitalea</taxon>
    </lineage>
</organism>
<name>A0ABU3BL07_9FLAO</name>
<feature type="transmembrane region" description="Helical" evidence="1">
    <location>
        <begin position="183"/>
        <end position="202"/>
    </location>
</feature>
<evidence type="ECO:0000256" key="1">
    <source>
        <dbReference type="SAM" id="Phobius"/>
    </source>
</evidence>
<accession>A0ABU3BL07</accession>
<keyword evidence="1" id="KW-0812">Transmembrane</keyword>
<feature type="transmembrane region" description="Helical" evidence="1">
    <location>
        <begin position="53"/>
        <end position="72"/>
    </location>
</feature>
<evidence type="ECO:0000259" key="2">
    <source>
        <dbReference type="Pfam" id="PF02517"/>
    </source>
</evidence>
<proteinExistence type="predicted"/>
<dbReference type="RefSeq" id="WP_311388492.1">
    <property type="nucleotide sequence ID" value="NZ_JAVRHU010000006.1"/>
</dbReference>
<dbReference type="PANTHER" id="PTHR39430:SF1">
    <property type="entry name" value="PROTEASE"/>
    <property type="match status" value="1"/>
</dbReference>
<evidence type="ECO:0000313" key="3">
    <source>
        <dbReference type="EMBL" id="MDT0622852.1"/>
    </source>
</evidence>
<feature type="transmembrane region" description="Helical" evidence="1">
    <location>
        <begin position="214"/>
        <end position="236"/>
    </location>
</feature>
<feature type="domain" description="CAAX prenyl protease 2/Lysostaphin resistance protein A-like" evidence="2">
    <location>
        <begin position="126"/>
        <end position="219"/>
    </location>
</feature>
<feature type="transmembrane region" description="Helical" evidence="1">
    <location>
        <begin position="158"/>
        <end position="177"/>
    </location>
</feature>
<dbReference type="InterPro" id="IPR003675">
    <property type="entry name" value="Rce1/LyrA-like_dom"/>
</dbReference>
<dbReference type="PANTHER" id="PTHR39430">
    <property type="entry name" value="MEMBRANE-ASSOCIATED PROTEASE-RELATED"/>
    <property type="match status" value="1"/>
</dbReference>
<dbReference type="EMBL" id="JAVRHU010000006">
    <property type="protein sequence ID" value="MDT0622852.1"/>
    <property type="molecule type" value="Genomic_DNA"/>
</dbReference>
<dbReference type="Proteomes" id="UP001250662">
    <property type="component" value="Unassembled WGS sequence"/>
</dbReference>
<keyword evidence="4" id="KW-1185">Reference proteome</keyword>
<feature type="transmembrane region" description="Helical" evidence="1">
    <location>
        <begin position="92"/>
        <end position="113"/>
    </location>
</feature>
<evidence type="ECO:0000313" key="4">
    <source>
        <dbReference type="Proteomes" id="UP001250662"/>
    </source>
</evidence>
<feature type="transmembrane region" description="Helical" evidence="1">
    <location>
        <begin position="12"/>
        <end position="33"/>
    </location>
</feature>
<reference evidence="3 4" key="1">
    <citation type="submission" date="2023-09" db="EMBL/GenBank/DDBJ databases">
        <authorList>
            <person name="Rey-Velasco X."/>
        </authorList>
    </citation>
    <scope>NUCLEOTIDE SEQUENCE [LARGE SCALE GENOMIC DNA]</scope>
    <source>
        <strain evidence="3 4">P007</strain>
    </source>
</reference>
<protein>
    <submittedName>
        <fullName evidence="3">Type II CAAX endopeptidase family protein</fullName>
    </submittedName>
</protein>
<gene>
    <name evidence="3" type="ORF">RM520_14575</name>
</gene>